<dbReference type="InterPro" id="IPR017871">
    <property type="entry name" value="ABC_transporter-like_CS"/>
</dbReference>
<comment type="similarity">
    <text evidence="1">Belongs to the ABC transporter superfamily.</text>
</comment>
<evidence type="ECO:0000313" key="7">
    <source>
        <dbReference type="Proteomes" id="UP000005273"/>
    </source>
</evidence>
<dbReference type="STRING" id="592015.HMPREF1705_04540"/>
<evidence type="ECO:0000259" key="5">
    <source>
        <dbReference type="PROSITE" id="PS50893"/>
    </source>
</evidence>
<dbReference type="RefSeq" id="WP_009202091.1">
    <property type="nucleotide sequence ID" value="NZ_ACJX03000001.1"/>
</dbReference>
<dbReference type="PROSITE" id="PS50893">
    <property type="entry name" value="ABC_TRANSPORTER_2"/>
    <property type="match status" value="1"/>
</dbReference>
<dbReference type="Pfam" id="PF00005">
    <property type="entry name" value="ABC_tran"/>
    <property type="match status" value="1"/>
</dbReference>
<dbReference type="InterPro" id="IPR003593">
    <property type="entry name" value="AAA+_ATPase"/>
</dbReference>
<dbReference type="SUPFAM" id="SSF52540">
    <property type="entry name" value="P-loop containing nucleoside triphosphate hydrolases"/>
    <property type="match status" value="1"/>
</dbReference>
<organism evidence="6 7">
    <name type="scientific">Acetomicrobium hydrogeniformans ATCC BAA-1850</name>
    <dbReference type="NCBI Taxonomy" id="592015"/>
    <lineage>
        <taxon>Bacteria</taxon>
        <taxon>Thermotogati</taxon>
        <taxon>Synergistota</taxon>
        <taxon>Synergistia</taxon>
        <taxon>Synergistales</taxon>
        <taxon>Acetomicrobiaceae</taxon>
        <taxon>Acetomicrobium</taxon>
    </lineage>
</organism>
<dbReference type="Gene3D" id="3.40.50.300">
    <property type="entry name" value="P-loop containing nucleotide triphosphate hydrolases"/>
    <property type="match status" value="1"/>
</dbReference>
<dbReference type="OrthoDB" id="9806726at2"/>
<keyword evidence="4 6" id="KW-0067">ATP-binding</keyword>
<dbReference type="GO" id="GO:0016887">
    <property type="term" value="F:ATP hydrolysis activity"/>
    <property type="evidence" value="ECO:0007669"/>
    <property type="project" value="InterPro"/>
</dbReference>
<keyword evidence="3" id="KW-0547">Nucleotide-binding</keyword>
<dbReference type="PANTHER" id="PTHR42734:SF17">
    <property type="entry name" value="METAL TRANSPORT SYSTEM ATP-BINDING PROTEIN TM_0124-RELATED"/>
    <property type="match status" value="1"/>
</dbReference>
<evidence type="ECO:0000256" key="4">
    <source>
        <dbReference type="ARBA" id="ARBA00022840"/>
    </source>
</evidence>
<keyword evidence="2" id="KW-0813">Transport</keyword>
<feature type="domain" description="ABC transporter" evidence="5">
    <location>
        <begin position="7"/>
        <end position="236"/>
    </location>
</feature>
<evidence type="ECO:0000313" key="6">
    <source>
        <dbReference type="EMBL" id="KRT35272.1"/>
    </source>
</evidence>
<comment type="caution">
    <text evidence="6">The sequence shown here is derived from an EMBL/GenBank/DDBJ whole genome shotgun (WGS) entry which is preliminary data.</text>
</comment>
<dbReference type="InterPro" id="IPR003439">
    <property type="entry name" value="ABC_transporter-like_ATP-bd"/>
</dbReference>
<dbReference type="InterPro" id="IPR050153">
    <property type="entry name" value="Metal_Ion_Import_ABC"/>
</dbReference>
<keyword evidence="7" id="KW-1185">Reference proteome</keyword>
<dbReference type="CDD" id="cd03235">
    <property type="entry name" value="ABC_Metallic_Cations"/>
    <property type="match status" value="1"/>
</dbReference>
<protein>
    <submittedName>
        <fullName evidence="6">Putative manganese transport system ATP-binding protein MntA</fullName>
    </submittedName>
</protein>
<sequence length="257" mass="28935">MRGPQDIYFEDVWFSYNGSFVLRQASFSVPTREFLVIIGPNGGGKTTLLKLMLGLYSPQKGKIILFGEYTPREASHLLGYVPQNTNINLDFPVRVIDVVLMGRLRGLKFLYTKEDRRAAEEALEIMGMDKYANARMRELSQGQRQRVLIARALVSQPRILLLDEPTASVDVEAQRILYDRLRELNEKITIVLVSHDMTVISSYATAVACVNGTVYYHGSKEITSEMLQMAYGSCPVELVAHGIPHRVLAKHDGDRDA</sequence>
<evidence type="ECO:0000256" key="1">
    <source>
        <dbReference type="ARBA" id="ARBA00005417"/>
    </source>
</evidence>
<dbReference type="FunFam" id="3.40.50.300:FF:000134">
    <property type="entry name" value="Iron-enterobactin ABC transporter ATP-binding protein"/>
    <property type="match status" value="1"/>
</dbReference>
<dbReference type="SMART" id="SM00382">
    <property type="entry name" value="AAA"/>
    <property type="match status" value="1"/>
</dbReference>
<dbReference type="InterPro" id="IPR027417">
    <property type="entry name" value="P-loop_NTPase"/>
</dbReference>
<accession>A0A0T5XA60</accession>
<reference evidence="7" key="1">
    <citation type="submission" date="2012-09" db="EMBL/GenBank/DDBJ databases">
        <authorList>
            <person name="Weinstock G."/>
            <person name="Sodergren E."/>
            <person name="Clifton S."/>
            <person name="Fulton L."/>
            <person name="Fulton B."/>
            <person name="Courtney L."/>
            <person name="Fronick C."/>
            <person name="Harrison M."/>
            <person name="Strong C."/>
            <person name="Farmer C."/>
            <person name="Delehaunty K."/>
            <person name="Markovic C."/>
            <person name="Hall O."/>
            <person name="Minx P."/>
            <person name="Tomlinson C."/>
            <person name="Mitreva M."/>
            <person name="Nelson J."/>
            <person name="Hou S."/>
            <person name="Wollam A."/>
            <person name="Pepin K.H."/>
            <person name="Johnson M."/>
            <person name="Bhonagiri V."/>
            <person name="Nash W.E."/>
            <person name="Suruliraj S."/>
            <person name="Warren W."/>
            <person name="Chinwalla A."/>
            <person name="Mardis E.R."/>
            <person name="Wilson R.K."/>
        </authorList>
    </citation>
    <scope>NUCLEOTIDE SEQUENCE [LARGE SCALE GENOMIC DNA]</scope>
    <source>
        <strain evidence="7">OS1</strain>
    </source>
</reference>
<dbReference type="GO" id="GO:0005524">
    <property type="term" value="F:ATP binding"/>
    <property type="evidence" value="ECO:0007669"/>
    <property type="project" value="UniProtKB-KW"/>
</dbReference>
<evidence type="ECO:0000256" key="2">
    <source>
        <dbReference type="ARBA" id="ARBA00022448"/>
    </source>
</evidence>
<dbReference type="AlphaFoldDB" id="A0A0T5XA60"/>
<dbReference type="Proteomes" id="UP000005273">
    <property type="component" value="Unassembled WGS sequence"/>
</dbReference>
<dbReference type="eggNOG" id="COG1121">
    <property type="taxonomic scope" value="Bacteria"/>
</dbReference>
<dbReference type="PROSITE" id="PS00211">
    <property type="entry name" value="ABC_TRANSPORTER_1"/>
    <property type="match status" value="1"/>
</dbReference>
<evidence type="ECO:0000256" key="3">
    <source>
        <dbReference type="ARBA" id="ARBA00022741"/>
    </source>
</evidence>
<dbReference type="PANTHER" id="PTHR42734">
    <property type="entry name" value="METAL TRANSPORT SYSTEM ATP-BINDING PROTEIN TM_0124-RELATED"/>
    <property type="match status" value="1"/>
</dbReference>
<gene>
    <name evidence="6" type="ORF">HMPREF1705_04540</name>
</gene>
<name>A0A0T5XA60_9BACT</name>
<dbReference type="EMBL" id="ACJX03000001">
    <property type="protein sequence ID" value="KRT35272.1"/>
    <property type="molecule type" value="Genomic_DNA"/>
</dbReference>
<proteinExistence type="inferred from homology"/>